<proteinExistence type="predicted"/>
<dbReference type="AlphaFoldDB" id="A0A1J5UHN4"/>
<name>A0A1J5UHN4_9GAMM</name>
<dbReference type="InterPro" id="IPR029035">
    <property type="entry name" value="DHS-like_NAD/FAD-binding_dom"/>
</dbReference>
<dbReference type="Pfam" id="PF13289">
    <property type="entry name" value="SIR2_2"/>
    <property type="match status" value="1"/>
</dbReference>
<comment type="caution">
    <text evidence="1">The sequence shown here is derived from an EMBL/GenBank/DDBJ whole genome shotgun (WGS) entry which is preliminary data.</text>
</comment>
<reference evidence="2" key="1">
    <citation type="submission" date="2016-09" db="EMBL/GenBank/DDBJ databases">
        <title>Genome Sequence of Bathymodiolus thermophilus sulfur-oxidizing gill endosymbiont.</title>
        <authorList>
            <person name="Ponnudurai R."/>
            <person name="Kleiner M."/>
            <person name="Sayavedra L."/>
            <person name="Thuermer A."/>
            <person name="Felbeck H."/>
            <person name="Schlueter R."/>
            <person name="Schweder T."/>
            <person name="Markert S."/>
        </authorList>
    </citation>
    <scope>NUCLEOTIDE SEQUENCE [LARGE SCALE GENOMIC DNA]</scope>
    <source>
        <strain evidence="2">BAT/CrabSpa'14</strain>
    </source>
</reference>
<dbReference type="EMBL" id="MIQH01001149">
    <property type="protein sequence ID" value="OIR23775.1"/>
    <property type="molecule type" value="Genomic_DNA"/>
</dbReference>
<sequence>MSDINFFQGTRSLESNEKEIKEKIKEFSNIKNIHFLLGAGVSSEAIPDMKKMKIELENSLNKTLKEQYGKFESENIENMLGAMYAKKHYLEKTSQSTVKIKKLIKHIQDFIYKKINIDFSINNVKKTLTLYKTFYQKIALRNKELARVNIFTTNNDLFNEKALDDLNINYNNGFGGGLERVFNPARFRYTFSQKIDSNLEKFEPLENMVYLYKLHGSISWVAKKDGNSLFDIQEIAIKGGTKKPSDEPVLIYPTPLKQGQSLGMPYSDLIREFQTKLSQANSVLFVIGYSFSDEHLNNIIYQSLTSNASLSIVIFGEHKDCPLSKIDDSRIYRIWSNATASEKIHYFNYIVDELLPDLDENKEKALLDFFVSKLREKQKD</sequence>
<gene>
    <name evidence="1" type="ORF">BGC33_08040</name>
</gene>
<dbReference type="SUPFAM" id="SSF52467">
    <property type="entry name" value="DHS-like NAD/FAD-binding domain"/>
    <property type="match status" value="1"/>
</dbReference>
<protein>
    <submittedName>
        <fullName evidence="1">Uncharacterized protein</fullName>
    </submittedName>
</protein>
<accession>A0A1J5UHN4</accession>
<organism evidence="1 2">
    <name type="scientific">Bathymodiolus thermophilus thioautotrophic gill symbiont</name>
    <dbReference type="NCBI Taxonomy" id="2360"/>
    <lineage>
        <taxon>Bacteria</taxon>
        <taxon>Pseudomonadati</taxon>
        <taxon>Pseudomonadota</taxon>
        <taxon>Gammaproteobacteria</taxon>
        <taxon>sulfur-oxidizing symbionts</taxon>
    </lineage>
</organism>
<evidence type="ECO:0000313" key="1">
    <source>
        <dbReference type="EMBL" id="OIR23775.1"/>
    </source>
</evidence>
<evidence type="ECO:0000313" key="2">
    <source>
        <dbReference type="Proteomes" id="UP000182798"/>
    </source>
</evidence>
<dbReference type="OrthoDB" id="9812283at2"/>
<dbReference type="RefSeq" id="WP_071565300.1">
    <property type="nucleotide sequence ID" value="NZ_MIQH01001149.1"/>
</dbReference>
<dbReference type="Proteomes" id="UP000182798">
    <property type="component" value="Unassembled WGS sequence"/>
</dbReference>